<dbReference type="AlphaFoldDB" id="L9UI07"/>
<accession>L9UI07</accession>
<dbReference type="Pfam" id="PF07187">
    <property type="entry name" value="DUF1405"/>
    <property type="match status" value="1"/>
</dbReference>
<sequence length="265" mass="29737">MTTLVRRYRYHFAFSGQPVDELMTSSTGLPTRTPLPRYLAPVPRVLENLGLRFAWLVVTINLLGTVFGFWYYSGQFAQTPAVMWPWVPDSPMATLFIALAIAAWKLGHELPWLTALAFFGNIILGLWTPYTLLVFYDSYSYLHPLMFQFLFWSHLGMVVQALVLYRITDFPVWGVAVAFVWYTSNLIVDYFIPIVGEPHHTAIPVARDEPMFLQADALGVIAAGEVTFTLLALFLALSIRVKKCEAVLESDTQQTGATAGADSDS</sequence>
<feature type="transmembrane region" description="Helical" evidence="1">
    <location>
        <begin position="53"/>
        <end position="72"/>
    </location>
</feature>
<evidence type="ECO:0000313" key="3">
    <source>
        <dbReference type="Proteomes" id="UP000011543"/>
    </source>
</evidence>
<proteinExistence type="predicted"/>
<keyword evidence="1" id="KW-1133">Transmembrane helix</keyword>
<dbReference type="PATRIC" id="fig|547559.17.peg.3695"/>
<feature type="transmembrane region" description="Helical" evidence="1">
    <location>
        <begin position="172"/>
        <end position="192"/>
    </location>
</feature>
<gene>
    <name evidence="2" type="ORF">C500_18740</name>
</gene>
<dbReference type="EMBL" id="AOHS01000058">
    <property type="protein sequence ID" value="ELY24494.1"/>
    <property type="molecule type" value="Genomic_DNA"/>
</dbReference>
<feature type="transmembrane region" description="Helical" evidence="1">
    <location>
        <begin position="212"/>
        <end position="237"/>
    </location>
</feature>
<evidence type="ECO:0000313" key="2">
    <source>
        <dbReference type="EMBL" id="ELY24494.1"/>
    </source>
</evidence>
<feature type="transmembrane region" description="Helical" evidence="1">
    <location>
        <begin position="145"/>
        <end position="165"/>
    </location>
</feature>
<organism evidence="2 3">
    <name type="scientific">Natrialba magadii (strain ATCC 43099 / DSM 3394 / CCM 3739 / CIP 104546 / IAM 13178 / JCM 8861 / NBRC 102185 / NCIMB 2190 / MS3)</name>
    <name type="common">Natronobacterium magadii</name>
    <dbReference type="NCBI Taxonomy" id="547559"/>
    <lineage>
        <taxon>Archaea</taxon>
        <taxon>Methanobacteriati</taxon>
        <taxon>Methanobacteriota</taxon>
        <taxon>Stenosarchaea group</taxon>
        <taxon>Halobacteria</taxon>
        <taxon>Halobacteriales</taxon>
        <taxon>Natrialbaceae</taxon>
        <taxon>Natrialba</taxon>
    </lineage>
</organism>
<dbReference type="Proteomes" id="UP000011543">
    <property type="component" value="Unassembled WGS sequence"/>
</dbReference>
<keyword evidence="1" id="KW-0472">Membrane</keyword>
<keyword evidence="1" id="KW-0812">Transmembrane</keyword>
<evidence type="ECO:0000256" key="1">
    <source>
        <dbReference type="SAM" id="Phobius"/>
    </source>
</evidence>
<dbReference type="InterPro" id="IPR009845">
    <property type="entry name" value="DUF1405"/>
</dbReference>
<feature type="transmembrane region" description="Helical" evidence="1">
    <location>
        <begin position="110"/>
        <end position="133"/>
    </location>
</feature>
<comment type="caution">
    <text evidence="2">The sequence shown here is derived from an EMBL/GenBank/DDBJ whole genome shotgun (WGS) entry which is preliminary data.</text>
</comment>
<dbReference type="PANTHER" id="PTHR40042">
    <property type="entry name" value="HYPOTHETICAL MEMBRANE SPANNING PROTEIN"/>
    <property type="match status" value="1"/>
</dbReference>
<name>L9UI07_NATMM</name>
<evidence type="ECO:0008006" key="4">
    <source>
        <dbReference type="Google" id="ProtNLM"/>
    </source>
</evidence>
<feature type="transmembrane region" description="Helical" evidence="1">
    <location>
        <begin position="84"/>
        <end position="103"/>
    </location>
</feature>
<protein>
    <recommendedName>
        <fullName evidence="4">DUF1405 family protein</fullName>
    </recommendedName>
</protein>
<reference evidence="2 3" key="1">
    <citation type="journal article" date="2014" name="PLoS Genet.">
        <title>Phylogenetically driven sequencing of extremely halophilic archaea reveals strategies for static and dynamic osmo-response.</title>
        <authorList>
            <person name="Becker E.A."/>
            <person name="Seitzer P.M."/>
            <person name="Tritt A."/>
            <person name="Larsen D."/>
            <person name="Krusor M."/>
            <person name="Yao A.I."/>
            <person name="Wu D."/>
            <person name="Madern D."/>
            <person name="Eisen J.A."/>
            <person name="Darling A.E."/>
            <person name="Facciotti M.T."/>
        </authorList>
    </citation>
    <scope>NUCLEOTIDE SEQUENCE [LARGE SCALE GENOMIC DNA]</scope>
    <source>
        <strain evidence="3">ATCC 43099 / DSM 3394 / CCM 3739 / CIP 104546 / IAM 13178 / JCM 8861 / NBRC 102185 / NCIMB 2190 / MS3</strain>
    </source>
</reference>
<dbReference type="PANTHER" id="PTHR40042:SF1">
    <property type="entry name" value="DUF1405 DOMAIN-CONTAINING PROTEIN"/>
    <property type="match status" value="1"/>
</dbReference>